<gene>
    <name evidence="2" type="ORF">SAMN05216337_103317</name>
</gene>
<name>A0A1G7F7Y0_9BRAD</name>
<dbReference type="Proteomes" id="UP000199245">
    <property type="component" value="Unassembled WGS sequence"/>
</dbReference>
<proteinExistence type="predicted"/>
<evidence type="ECO:0000313" key="2">
    <source>
        <dbReference type="EMBL" id="SDE72017.1"/>
    </source>
</evidence>
<dbReference type="RefSeq" id="WP_143029681.1">
    <property type="nucleotide sequence ID" value="NZ_FMZW01000033.1"/>
</dbReference>
<feature type="transmembrane region" description="Helical" evidence="1">
    <location>
        <begin position="57"/>
        <end position="82"/>
    </location>
</feature>
<evidence type="ECO:0000256" key="1">
    <source>
        <dbReference type="SAM" id="Phobius"/>
    </source>
</evidence>
<dbReference type="AlphaFoldDB" id="A0A1G7F7Y0"/>
<keyword evidence="1" id="KW-0472">Membrane</keyword>
<feature type="transmembrane region" description="Helical" evidence="1">
    <location>
        <begin position="23"/>
        <end position="45"/>
    </location>
</feature>
<keyword evidence="1" id="KW-1133">Transmembrane helix</keyword>
<keyword evidence="1" id="KW-0812">Transmembrane</keyword>
<feature type="transmembrane region" description="Helical" evidence="1">
    <location>
        <begin position="94"/>
        <end position="112"/>
    </location>
</feature>
<dbReference type="EMBL" id="FMZW01000033">
    <property type="protein sequence ID" value="SDE72017.1"/>
    <property type="molecule type" value="Genomic_DNA"/>
</dbReference>
<reference evidence="2 3" key="1">
    <citation type="submission" date="2016-10" db="EMBL/GenBank/DDBJ databases">
        <authorList>
            <person name="de Groot N.N."/>
        </authorList>
    </citation>
    <scope>NUCLEOTIDE SEQUENCE [LARGE SCALE GENOMIC DNA]</scope>
    <source>
        <strain evidence="2 3">R5</strain>
    </source>
</reference>
<organism evidence="2 3">
    <name type="scientific">Bradyrhizobium brasilense</name>
    <dbReference type="NCBI Taxonomy" id="1419277"/>
    <lineage>
        <taxon>Bacteria</taxon>
        <taxon>Pseudomonadati</taxon>
        <taxon>Pseudomonadota</taxon>
        <taxon>Alphaproteobacteria</taxon>
        <taxon>Hyphomicrobiales</taxon>
        <taxon>Nitrobacteraceae</taxon>
        <taxon>Bradyrhizobium</taxon>
    </lineage>
</organism>
<accession>A0A1G7F7Y0</accession>
<evidence type="ECO:0000313" key="3">
    <source>
        <dbReference type="Proteomes" id="UP000199245"/>
    </source>
</evidence>
<sequence>MTPTNIDNAALPPERLTPLERRWLWGASGLFLLILLMLFFTGLFTNIRSDHPFVAGFYYISEVIAACSAGIIASTITGFFKIELDKKIGSSGRALVQASGGFAVFLLVMYLGPRQKMQDLSSLVFSHLISDCKSALTSTSVSSQSRALCVQLTETFPSRPEVWELLGRLDHIRSSHQGAQSAVANFAQAIERWALPPPTTDYGRRYSDLSKRDSIEVSELLRLYAYARGDVLVSMRQSDHLSDADYELELTRIVTIVQNAVAIAGDNADPDFISDTHDILGKLYFYRHYQLRDNSVDWLVKAKNEFRQIVDLPDGCNVWPRYHFFLVSTAVAAASSTEPCTADLDTAFKDFVGEIGRCAVIPGLDSNFWTAFKFLISGVFLYNDREETAEITAKLGSRQYGGPAVAAFAHCNPQAVTAIRQLLSRL</sequence>
<protein>
    <submittedName>
        <fullName evidence="2">Uncharacterized protein</fullName>
    </submittedName>
</protein>